<dbReference type="KEGG" id="afg:AFULGI_00017710"/>
<organism evidence="2 3">
    <name type="scientific">Archaeoglobus fulgidus DSM 8774</name>
    <dbReference type="NCBI Taxonomy" id="1344584"/>
    <lineage>
        <taxon>Archaea</taxon>
        <taxon>Methanobacteriati</taxon>
        <taxon>Methanobacteriota</taxon>
        <taxon>Archaeoglobi</taxon>
        <taxon>Archaeoglobales</taxon>
        <taxon>Archaeoglobaceae</taxon>
        <taxon>Archaeoglobus</taxon>
    </lineage>
</organism>
<evidence type="ECO:0000313" key="3">
    <source>
        <dbReference type="Proteomes" id="UP000028501"/>
    </source>
</evidence>
<dbReference type="InterPro" id="IPR014072">
    <property type="entry name" value="Archaeoflavo_AfpA"/>
</dbReference>
<gene>
    <name evidence="2" type="ORF">AFULGI_00017710</name>
</gene>
<dbReference type="GeneID" id="24795266"/>
<reference evidence="2 3" key="1">
    <citation type="submission" date="2013-07" db="EMBL/GenBank/DDBJ databases">
        <title>Genome of Archaeoglobus fulgidus.</title>
        <authorList>
            <person name="Fiebig A."/>
            <person name="Birkeland N.-K."/>
        </authorList>
    </citation>
    <scope>NUCLEOTIDE SEQUENCE [LARGE SCALE GENOMIC DNA]</scope>
    <source>
        <strain evidence="2 3">DSM 8774</strain>
    </source>
</reference>
<dbReference type="EMBL" id="CP006577">
    <property type="protein sequence ID" value="AIG98528.1"/>
    <property type="molecule type" value="Genomic_DNA"/>
</dbReference>
<dbReference type="Gene3D" id="3.40.50.1950">
    <property type="entry name" value="Flavin prenyltransferase-like"/>
    <property type="match status" value="1"/>
</dbReference>
<dbReference type="Pfam" id="PF02441">
    <property type="entry name" value="Flavoprotein"/>
    <property type="match status" value="1"/>
</dbReference>
<dbReference type="RefSeq" id="WP_048064401.1">
    <property type="nucleotide sequence ID" value="NZ_CP006577.1"/>
</dbReference>
<dbReference type="HOGENOM" id="CLU_098523_0_0_2"/>
<sequence length="189" mass="21155">MEEKKKKRVAWGITGSGDRLPETVDVMLEVKKEFPDVEIAVYLSKAGAQVVKYYKLMDTLKENFGAVRVEIDANTPFLAGQIQVGRYEFLLIAPATSNTVAKIAMGIADSLLANAAIMGLKAYVPLYIMPSDYKEGEVITKLPDGRDLRLRVRKEDVEHVRKLAQMDGVTILEKPEDIPKVFRKHFGKS</sequence>
<proteinExistence type="predicted"/>
<dbReference type="InterPro" id="IPR036551">
    <property type="entry name" value="Flavin_trans-like"/>
</dbReference>
<protein>
    <submittedName>
        <fullName evidence="2">Archaeoflavoprotein AfpA</fullName>
    </submittedName>
</protein>
<dbReference type="GO" id="GO:0003824">
    <property type="term" value="F:catalytic activity"/>
    <property type="evidence" value="ECO:0007669"/>
    <property type="project" value="InterPro"/>
</dbReference>
<feature type="domain" description="Flavoprotein" evidence="1">
    <location>
        <begin position="7"/>
        <end position="143"/>
    </location>
</feature>
<evidence type="ECO:0000313" key="2">
    <source>
        <dbReference type="EMBL" id="AIG98528.1"/>
    </source>
</evidence>
<evidence type="ECO:0000259" key="1">
    <source>
        <dbReference type="Pfam" id="PF02441"/>
    </source>
</evidence>
<accession>A0A075WLZ9</accession>
<dbReference type="Proteomes" id="UP000028501">
    <property type="component" value="Chromosome"/>
</dbReference>
<dbReference type="SUPFAM" id="SSF52507">
    <property type="entry name" value="Homo-oligomeric flavin-containing Cys decarboxylases, HFCD"/>
    <property type="match status" value="1"/>
</dbReference>
<dbReference type="NCBIfam" id="TIGR02699">
    <property type="entry name" value="archaeo_AfpA"/>
    <property type="match status" value="1"/>
</dbReference>
<dbReference type="InterPro" id="IPR003382">
    <property type="entry name" value="Flavoprotein"/>
</dbReference>
<name>A0A075WLZ9_ARCFL</name>
<dbReference type="AlphaFoldDB" id="A0A075WLZ9"/>